<organism evidence="2 3">
    <name type="scientific">Stephania cephalantha</name>
    <dbReference type="NCBI Taxonomy" id="152367"/>
    <lineage>
        <taxon>Eukaryota</taxon>
        <taxon>Viridiplantae</taxon>
        <taxon>Streptophyta</taxon>
        <taxon>Embryophyta</taxon>
        <taxon>Tracheophyta</taxon>
        <taxon>Spermatophyta</taxon>
        <taxon>Magnoliopsida</taxon>
        <taxon>Ranunculales</taxon>
        <taxon>Menispermaceae</taxon>
        <taxon>Menispermoideae</taxon>
        <taxon>Cissampelideae</taxon>
        <taxon>Stephania</taxon>
    </lineage>
</organism>
<evidence type="ECO:0000313" key="3">
    <source>
        <dbReference type="Proteomes" id="UP001419268"/>
    </source>
</evidence>
<feature type="region of interest" description="Disordered" evidence="1">
    <location>
        <begin position="1"/>
        <end position="41"/>
    </location>
</feature>
<dbReference type="EMBL" id="JBBNAG010000002">
    <property type="protein sequence ID" value="KAK9158022.1"/>
    <property type="molecule type" value="Genomic_DNA"/>
</dbReference>
<comment type="caution">
    <text evidence="2">The sequence shown here is derived from an EMBL/GenBank/DDBJ whole genome shotgun (WGS) entry which is preliminary data.</text>
</comment>
<reference evidence="2 3" key="1">
    <citation type="submission" date="2024-01" db="EMBL/GenBank/DDBJ databases">
        <title>Genome assemblies of Stephania.</title>
        <authorList>
            <person name="Yang L."/>
        </authorList>
    </citation>
    <scope>NUCLEOTIDE SEQUENCE [LARGE SCALE GENOMIC DNA]</scope>
    <source>
        <strain evidence="2">JXDWG</strain>
        <tissue evidence="2">Leaf</tissue>
    </source>
</reference>
<dbReference type="Proteomes" id="UP001419268">
    <property type="component" value="Unassembled WGS sequence"/>
</dbReference>
<proteinExistence type="predicted"/>
<accession>A0AAP0KSS6</accession>
<keyword evidence="3" id="KW-1185">Reference proteome</keyword>
<gene>
    <name evidence="2" type="ORF">Scep_004596</name>
</gene>
<evidence type="ECO:0000256" key="1">
    <source>
        <dbReference type="SAM" id="MobiDB-lite"/>
    </source>
</evidence>
<name>A0AAP0KSS6_9MAGN</name>
<dbReference type="AlphaFoldDB" id="A0AAP0KSS6"/>
<protein>
    <submittedName>
        <fullName evidence="2">Uncharacterized protein</fullName>
    </submittedName>
</protein>
<evidence type="ECO:0000313" key="2">
    <source>
        <dbReference type="EMBL" id="KAK9158022.1"/>
    </source>
</evidence>
<sequence length="67" mass="7538">MADHYGNPPLEGQEEDLDTPPQQFVTPVMPHAPVAQQRPVVPQYQPLDQRVVDLASQRLQANPWAQP</sequence>